<comment type="caution">
    <text evidence="7">The sequence shown here is derived from an EMBL/GenBank/DDBJ whole genome shotgun (WGS) entry which is preliminary data.</text>
</comment>
<dbReference type="PIRSF" id="PIRSF038471">
    <property type="entry name" value="MreC"/>
    <property type="match status" value="1"/>
</dbReference>
<dbReference type="AlphaFoldDB" id="A0A0G1PMU3"/>
<proteinExistence type="inferred from homology"/>
<dbReference type="Pfam" id="PF04085">
    <property type="entry name" value="MreC"/>
    <property type="match status" value="1"/>
</dbReference>
<evidence type="ECO:0000259" key="6">
    <source>
        <dbReference type="Pfam" id="PF04085"/>
    </source>
</evidence>
<keyword evidence="5" id="KW-1133">Transmembrane helix</keyword>
<evidence type="ECO:0000256" key="4">
    <source>
        <dbReference type="ARBA" id="ARBA00032089"/>
    </source>
</evidence>
<evidence type="ECO:0000256" key="5">
    <source>
        <dbReference type="SAM" id="Phobius"/>
    </source>
</evidence>
<keyword evidence="3" id="KW-0133">Cell shape</keyword>
<keyword evidence="5" id="KW-0812">Transmembrane</keyword>
<dbReference type="Proteomes" id="UP000033999">
    <property type="component" value="Unassembled WGS sequence"/>
</dbReference>
<protein>
    <recommendedName>
        <fullName evidence="2">Cell shape-determining protein MreC</fullName>
    </recommendedName>
    <alternativeName>
        <fullName evidence="4">Cell shape protein MreC</fullName>
    </alternativeName>
</protein>
<comment type="similarity">
    <text evidence="1">Belongs to the MreC family.</text>
</comment>
<organism evidence="7 8">
    <name type="scientific">Candidatus Magasanikbacteria bacterium GW2011_GWA2_45_39</name>
    <dbReference type="NCBI Taxonomy" id="1619041"/>
    <lineage>
        <taxon>Bacteria</taxon>
        <taxon>Candidatus Magasanikiibacteriota</taxon>
    </lineage>
</organism>
<dbReference type="InterPro" id="IPR042177">
    <property type="entry name" value="Cell/Rod_1"/>
</dbReference>
<dbReference type="Gene3D" id="2.40.10.340">
    <property type="entry name" value="Rod shape-determining protein MreC, domain 1"/>
    <property type="match status" value="1"/>
</dbReference>
<keyword evidence="5" id="KW-0472">Membrane</keyword>
<feature type="transmembrane region" description="Helical" evidence="5">
    <location>
        <begin position="9"/>
        <end position="26"/>
    </location>
</feature>
<evidence type="ECO:0000256" key="1">
    <source>
        <dbReference type="ARBA" id="ARBA00009369"/>
    </source>
</evidence>
<gene>
    <name evidence="7" type="ORF">UX10_C0024G0005</name>
</gene>
<dbReference type="Gene3D" id="2.40.10.350">
    <property type="entry name" value="Rod shape-determining protein MreC, domain 2"/>
    <property type="match status" value="1"/>
</dbReference>
<evidence type="ECO:0000313" key="8">
    <source>
        <dbReference type="Proteomes" id="UP000033999"/>
    </source>
</evidence>
<evidence type="ECO:0000313" key="7">
    <source>
        <dbReference type="EMBL" id="KKU06728.1"/>
    </source>
</evidence>
<dbReference type="PANTHER" id="PTHR34138:SF1">
    <property type="entry name" value="CELL SHAPE-DETERMINING PROTEIN MREC"/>
    <property type="match status" value="1"/>
</dbReference>
<reference evidence="7 8" key="1">
    <citation type="journal article" date="2015" name="Nature">
        <title>rRNA introns, odd ribosomes, and small enigmatic genomes across a large radiation of phyla.</title>
        <authorList>
            <person name="Brown C.T."/>
            <person name="Hug L.A."/>
            <person name="Thomas B.C."/>
            <person name="Sharon I."/>
            <person name="Castelle C.J."/>
            <person name="Singh A."/>
            <person name="Wilkins M.J."/>
            <person name="Williams K.H."/>
            <person name="Banfield J.F."/>
        </authorList>
    </citation>
    <scope>NUCLEOTIDE SEQUENCE [LARGE SCALE GENOMIC DNA]</scope>
</reference>
<dbReference type="InterPro" id="IPR007221">
    <property type="entry name" value="MreC"/>
</dbReference>
<sequence length="266" mass="29342">MQVVSTKKLLIPILVFIFFIIFINRTEFLGIAKNNIIKVFEPVLSTSFKISQSTYSFASNFFRTSRDLRSENETLHAQLLEQTQLKAETTRLRMENTSLLNLLHYTSSTLNKISAQVIGVGTESTVQSLIIDRGLNDGVTIGDPIIAEGGILIGTVWKTQEKESIIELITDNQSRIGTSILNKDRSIGIATGSHGLSVEVEMIPQDEVITEGDIAITSGIEKSIPRGLIIGTVLSIKKEASEPFQTARLQLPIELNKLSWVAVLSQ</sequence>
<evidence type="ECO:0000256" key="3">
    <source>
        <dbReference type="ARBA" id="ARBA00022960"/>
    </source>
</evidence>
<feature type="domain" description="Rod shape-determining protein MreC beta-barrel core" evidence="6">
    <location>
        <begin position="117"/>
        <end position="264"/>
    </location>
</feature>
<dbReference type="NCBIfam" id="TIGR00219">
    <property type="entry name" value="mreC"/>
    <property type="match status" value="1"/>
</dbReference>
<dbReference type="GO" id="GO:0008360">
    <property type="term" value="P:regulation of cell shape"/>
    <property type="evidence" value="ECO:0007669"/>
    <property type="project" value="UniProtKB-KW"/>
</dbReference>
<dbReference type="InterPro" id="IPR042175">
    <property type="entry name" value="Cell/Rod_MreC_2"/>
</dbReference>
<accession>A0A0G1PMU3</accession>
<name>A0A0G1PMU3_9BACT</name>
<dbReference type="EMBL" id="LCKX01000024">
    <property type="protein sequence ID" value="KKU06728.1"/>
    <property type="molecule type" value="Genomic_DNA"/>
</dbReference>
<dbReference type="PANTHER" id="PTHR34138">
    <property type="entry name" value="CELL SHAPE-DETERMINING PROTEIN MREC"/>
    <property type="match status" value="1"/>
</dbReference>
<dbReference type="InterPro" id="IPR055342">
    <property type="entry name" value="MreC_beta-barrel_core"/>
</dbReference>
<evidence type="ECO:0000256" key="2">
    <source>
        <dbReference type="ARBA" id="ARBA00013855"/>
    </source>
</evidence>
<dbReference type="GO" id="GO:0005886">
    <property type="term" value="C:plasma membrane"/>
    <property type="evidence" value="ECO:0007669"/>
    <property type="project" value="TreeGrafter"/>
</dbReference>